<name>A0ACC3Z577_COLTU</name>
<dbReference type="EMBL" id="VUJX02000003">
    <property type="protein sequence ID" value="KAL0939234.1"/>
    <property type="molecule type" value="Genomic_DNA"/>
</dbReference>
<accession>A0ACC3Z577</accession>
<evidence type="ECO:0000313" key="1">
    <source>
        <dbReference type="EMBL" id="KAL0939234.1"/>
    </source>
</evidence>
<reference evidence="1 2" key="1">
    <citation type="journal article" date="2020" name="Phytopathology">
        <title>Genome Sequence Resources of Colletotrichum truncatum, C. plurivorum, C. musicola, and C. sojae: Four Species Pathogenic to Soybean (Glycine max).</title>
        <authorList>
            <person name="Rogerio F."/>
            <person name="Boufleur T.R."/>
            <person name="Ciampi-Guillardi M."/>
            <person name="Sukno S.A."/>
            <person name="Thon M.R."/>
            <person name="Massola Junior N.S."/>
            <person name="Baroncelli R."/>
        </authorList>
    </citation>
    <scope>NUCLEOTIDE SEQUENCE [LARGE SCALE GENOMIC DNA]</scope>
    <source>
        <strain evidence="1 2">CMES1059</strain>
    </source>
</reference>
<protein>
    <submittedName>
        <fullName evidence="1">Uncharacterized protein</fullName>
    </submittedName>
</protein>
<sequence>MRFAQIFTVASMAMGAMAGCQRANVCKGDVRAEQGGFNEGWACSGADDLPCTTTCITVGSRQAPSGPGMDTIKCCKPGPDC</sequence>
<proteinExistence type="predicted"/>
<organism evidence="1 2">
    <name type="scientific">Colletotrichum truncatum</name>
    <name type="common">Anthracnose fungus</name>
    <name type="synonym">Colletotrichum capsici</name>
    <dbReference type="NCBI Taxonomy" id="5467"/>
    <lineage>
        <taxon>Eukaryota</taxon>
        <taxon>Fungi</taxon>
        <taxon>Dikarya</taxon>
        <taxon>Ascomycota</taxon>
        <taxon>Pezizomycotina</taxon>
        <taxon>Sordariomycetes</taxon>
        <taxon>Hypocreomycetidae</taxon>
        <taxon>Glomerellales</taxon>
        <taxon>Glomerellaceae</taxon>
        <taxon>Colletotrichum</taxon>
        <taxon>Colletotrichum truncatum species complex</taxon>
    </lineage>
</organism>
<evidence type="ECO:0000313" key="2">
    <source>
        <dbReference type="Proteomes" id="UP000805649"/>
    </source>
</evidence>
<comment type="caution">
    <text evidence="1">The sequence shown here is derived from an EMBL/GenBank/DDBJ whole genome shotgun (WGS) entry which is preliminary data.</text>
</comment>
<keyword evidence="2" id="KW-1185">Reference proteome</keyword>
<dbReference type="Proteomes" id="UP000805649">
    <property type="component" value="Unassembled WGS sequence"/>
</dbReference>
<gene>
    <name evidence="1" type="ORF">CTRU02_205844</name>
</gene>